<name>A0A2D6YIC2_9DELT</name>
<accession>A0A2D6YIC2</accession>
<sequence length="92" mass="10632">MNILQIGIILMRKEEAPSQELDWESTEWVQLRSLFLDESTRERIVACLTRCDQEVPLSSVPILRPLLMNQEVTLGVPLGRKSAVTRREEGRR</sequence>
<proteinExistence type="predicted"/>
<dbReference type="AlphaFoldDB" id="A0A2D6YIC2"/>
<comment type="caution">
    <text evidence="1">The sequence shown here is derived from an EMBL/GenBank/DDBJ whole genome shotgun (WGS) entry which is preliminary data.</text>
</comment>
<protein>
    <submittedName>
        <fullName evidence="1">Uncharacterized protein</fullName>
    </submittedName>
</protein>
<organism evidence="1 2">
    <name type="scientific">SAR324 cluster bacterium</name>
    <dbReference type="NCBI Taxonomy" id="2024889"/>
    <lineage>
        <taxon>Bacteria</taxon>
        <taxon>Deltaproteobacteria</taxon>
        <taxon>SAR324 cluster</taxon>
    </lineage>
</organism>
<reference evidence="2" key="1">
    <citation type="submission" date="2017-09" db="EMBL/GenBank/DDBJ databases">
        <title>The Reconstruction of 2,631 Draft Metagenome-Assembled Genomes from the Global Oceans.</title>
        <authorList>
            <person name="Tully B.J."/>
            <person name="Graham E.D."/>
            <person name="Heidelberg J.F."/>
        </authorList>
    </citation>
    <scope>NUCLEOTIDE SEQUENCE [LARGE SCALE GENOMIC DNA]</scope>
</reference>
<gene>
    <name evidence="1" type="ORF">CMN54_05740</name>
</gene>
<evidence type="ECO:0000313" key="1">
    <source>
        <dbReference type="EMBL" id="MAH62938.1"/>
    </source>
</evidence>
<dbReference type="EMBL" id="NZEX01000062">
    <property type="protein sequence ID" value="MAH62938.1"/>
    <property type="molecule type" value="Genomic_DNA"/>
</dbReference>
<evidence type="ECO:0000313" key="2">
    <source>
        <dbReference type="Proteomes" id="UP000226525"/>
    </source>
</evidence>
<dbReference type="Proteomes" id="UP000226525">
    <property type="component" value="Unassembled WGS sequence"/>
</dbReference>